<keyword evidence="3" id="KW-1185">Reference proteome</keyword>
<evidence type="ECO:0000259" key="1">
    <source>
        <dbReference type="Pfam" id="PF00535"/>
    </source>
</evidence>
<evidence type="ECO:0000313" key="3">
    <source>
        <dbReference type="Proteomes" id="UP000186141"/>
    </source>
</evidence>
<dbReference type="SUPFAM" id="SSF53448">
    <property type="entry name" value="Nucleotide-diphospho-sugar transferases"/>
    <property type="match status" value="1"/>
</dbReference>
<dbReference type="InterPro" id="IPR029044">
    <property type="entry name" value="Nucleotide-diphossugar_trans"/>
</dbReference>
<dbReference type="SUPFAM" id="SSF52540">
    <property type="entry name" value="P-loop containing nucleoside triphosphate hydrolases"/>
    <property type="match status" value="1"/>
</dbReference>
<name>A0A1N7LLU4_9RHOB</name>
<dbReference type="PANTHER" id="PTHR22916:SF3">
    <property type="entry name" value="UDP-GLCNAC:BETAGAL BETA-1,3-N-ACETYLGLUCOSAMINYLTRANSFERASE-LIKE PROTEIN 1"/>
    <property type="match status" value="1"/>
</dbReference>
<accession>A0A1N7LLU4</accession>
<dbReference type="RefSeq" id="WP_076529248.1">
    <property type="nucleotide sequence ID" value="NZ_BMEH01000002.1"/>
</dbReference>
<reference evidence="2 3" key="1">
    <citation type="submission" date="2017-01" db="EMBL/GenBank/DDBJ databases">
        <authorList>
            <person name="Mah S.A."/>
            <person name="Swanson W.J."/>
            <person name="Moy G.W."/>
            <person name="Vacquier V.D."/>
        </authorList>
    </citation>
    <scope>NUCLEOTIDE SEQUENCE [LARGE SCALE GENOMIC DNA]</scope>
    <source>
        <strain evidence="2 3">DSM 26375</strain>
    </source>
</reference>
<dbReference type="InterPro" id="IPR001173">
    <property type="entry name" value="Glyco_trans_2-like"/>
</dbReference>
<gene>
    <name evidence="2" type="ORF">SAMN05421774_10210</name>
</gene>
<dbReference type="CDD" id="cd00761">
    <property type="entry name" value="Glyco_tranf_GTA_type"/>
    <property type="match status" value="1"/>
</dbReference>
<evidence type="ECO:0000313" key="2">
    <source>
        <dbReference type="EMBL" id="SIS74749.1"/>
    </source>
</evidence>
<dbReference type="AlphaFoldDB" id="A0A1N7LLU4"/>
<dbReference type="PANTHER" id="PTHR22916">
    <property type="entry name" value="GLYCOSYLTRANSFERASE"/>
    <property type="match status" value="1"/>
</dbReference>
<feature type="domain" description="Glycosyltransferase 2-like" evidence="1">
    <location>
        <begin position="5"/>
        <end position="170"/>
    </location>
</feature>
<dbReference type="EMBL" id="FTOT01000002">
    <property type="protein sequence ID" value="SIS74749.1"/>
    <property type="molecule type" value="Genomic_DNA"/>
</dbReference>
<dbReference type="InterPro" id="IPR027417">
    <property type="entry name" value="P-loop_NTPase"/>
</dbReference>
<organism evidence="2 3">
    <name type="scientific">Gemmobacter megaterium</name>
    <dbReference type="NCBI Taxonomy" id="1086013"/>
    <lineage>
        <taxon>Bacteria</taxon>
        <taxon>Pseudomonadati</taxon>
        <taxon>Pseudomonadota</taxon>
        <taxon>Alphaproteobacteria</taxon>
        <taxon>Rhodobacterales</taxon>
        <taxon>Paracoccaceae</taxon>
        <taxon>Gemmobacter</taxon>
    </lineage>
</organism>
<sequence>MTRLSIIVPFYDETAFIRMAAQSIAAQGIDDLEILIVNDNPDQFPPGWLETLDLPGTPRVLHHTVNRGLSAARNTGMAAASGRLIGFLDADDYYLTDGLAAQLELATLSGADITHANACISYPGSPALKPLPRDAVLFSRLHQGDGLAGLESAQFFTSSWSSLYRRDFLHHHGLRFDEEQTKFEDRLFVLETVTRADTIATLGRPVRCWRRRAGSISVTPPDPGILRLQVQLLEKCLAVMRHHAAQPGSPARFLKREVFNTVSRLIWDMDLIRLAVESPSPDTDALIARVTGLLGDDRLGHPIFDDPVLRKISRVGQPSRHGVIGRSDFFALHKALRDGKAEAAQDILRARQPPPPRARRHSGKGGPLNGRRLVLHLGLHKTASTWLQRQLFARRTELGQHGILVPLAGLPDSSFRPVRQGGFPGHQGLLSALRSGDEAPWTALGHEITAARCDTVVISCENLALPTDPDRAALLERLFLRLSGAREVTVVAFVRSPDTWAEAYWAEQVCNGLRAGARSLDEFLVDHADTLTDLPALFAPFEAFAGAEVRLLDHDAAALRRSHWADFGHAADLPLDRVALPQDALAPVYPGPDRTQIQAAMAVNALISAEGLRQRTLRGFFAVSPPGSDRQSLHAPAERLALVRRFAERSADWAARRGYAPDLAALERRLASETWQPPPPCRPMCWTVCATRACKRNTTARPPPRRVPNRPRPCPAGRLPATGSSCVSGCGHGRAPRCAG</sequence>
<dbReference type="GO" id="GO:0016758">
    <property type="term" value="F:hexosyltransferase activity"/>
    <property type="evidence" value="ECO:0007669"/>
    <property type="project" value="UniProtKB-ARBA"/>
</dbReference>
<dbReference type="Pfam" id="PF00535">
    <property type="entry name" value="Glycos_transf_2"/>
    <property type="match status" value="1"/>
</dbReference>
<proteinExistence type="predicted"/>
<protein>
    <submittedName>
        <fullName evidence="2">Glycosyltransferase involved in cell wall bisynthesis</fullName>
    </submittedName>
</protein>
<dbReference type="Gene3D" id="3.90.550.10">
    <property type="entry name" value="Spore Coat Polysaccharide Biosynthesis Protein SpsA, Chain A"/>
    <property type="match status" value="1"/>
</dbReference>
<dbReference type="Proteomes" id="UP000186141">
    <property type="component" value="Unassembled WGS sequence"/>
</dbReference>
<keyword evidence="2" id="KW-0808">Transferase</keyword>
<dbReference type="OrthoDB" id="7540582at2"/>
<dbReference type="STRING" id="1086013.SAMN05421774_10210"/>